<proteinExistence type="predicted"/>
<evidence type="ECO:0000313" key="1">
    <source>
        <dbReference type="EMBL" id="MCW1241941.1"/>
    </source>
</evidence>
<sequence>MRPKAQRRDFCQSCFNTVSTINWSGIRVCRECYTKLTGRIWVDPTPEEIERIIKSEPTRLRFYVLFDQMRELDEIERLYGAPLPYDELYWFLRIRDRTPLPMIHGDHTDLYEELIPSLEKQEKERIKALEAFSDKYRLDLRGARERDSFGIATHLNWRLSNDEFLELRQIMGGKA</sequence>
<evidence type="ECO:0000313" key="2">
    <source>
        <dbReference type="Proteomes" id="UP001060566"/>
    </source>
</evidence>
<reference evidence="1" key="1">
    <citation type="submission" date="2022-10" db="EMBL/GenBank/DDBJ databases">
        <title>De novo draft assembly of the Pseudomonas pretiosus genome isolated from the plants rhizorohere.</title>
        <authorList>
            <person name="Robas M."/>
            <person name="Fernandez V.M."/>
            <person name="Provanza A."/>
            <person name="Jimenez P.A."/>
        </authorList>
    </citation>
    <scope>NUCLEOTIDE SEQUENCE</scope>
    <source>
        <strain evidence="1">SAICEU11T</strain>
    </source>
</reference>
<name>A0ABT3EYP6_9BACI</name>
<organism evidence="1 2">
    <name type="scientific">Bacillus pretiosus</name>
    <dbReference type="NCBI Taxonomy" id="2983392"/>
    <lineage>
        <taxon>Bacteria</taxon>
        <taxon>Bacillati</taxon>
        <taxon>Bacillota</taxon>
        <taxon>Bacilli</taxon>
        <taxon>Bacillales</taxon>
        <taxon>Bacillaceae</taxon>
        <taxon>Bacillus</taxon>
    </lineage>
</organism>
<gene>
    <name evidence="1" type="ORF">NGM45_23225</name>
</gene>
<dbReference type="Proteomes" id="UP001060566">
    <property type="component" value="Unassembled WGS sequence"/>
</dbReference>
<dbReference type="RefSeq" id="WP_264462846.1">
    <property type="nucleotide sequence ID" value="NZ_JAOXJG010000026.1"/>
</dbReference>
<comment type="caution">
    <text evidence="1">The sequence shown here is derived from an EMBL/GenBank/DDBJ whole genome shotgun (WGS) entry which is preliminary data.</text>
</comment>
<keyword evidence="2" id="KW-1185">Reference proteome</keyword>
<dbReference type="GeneID" id="301200802"/>
<protein>
    <submittedName>
        <fullName evidence="1">Uncharacterized protein</fullName>
    </submittedName>
</protein>
<accession>A0ABT3EYP6</accession>
<dbReference type="EMBL" id="JAOXJG010000026">
    <property type="protein sequence ID" value="MCW1241941.1"/>
    <property type="molecule type" value="Genomic_DNA"/>
</dbReference>